<accession>A0A9D1MAS1</accession>
<dbReference type="Pfam" id="PF02687">
    <property type="entry name" value="FtsX"/>
    <property type="match status" value="1"/>
</dbReference>
<evidence type="ECO:0000256" key="2">
    <source>
        <dbReference type="ARBA" id="ARBA00022475"/>
    </source>
</evidence>
<dbReference type="EMBL" id="DVNB01000032">
    <property type="protein sequence ID" value="HIU56816.1"/>
    <property type="molecule type" value="Genomic_DNA"/>
</dbReference>
<keyword evidence="2" id="KW-1003">Cell membrane</keyword>
<dbReference type="GO" id="GO:0005886">
    <property type="term" value="C:plasma membrane"/>
    <property type="evidence" value="ECO:0007669"/>
    <property type="project" value="UniProtKB-SubCell"/>
</dbReference>
<evidence type="ECO:0000313" key="10">
    <source>
        <dbReference type="EMBL" id="HIU56816.1"/>
    </source>
</evidence>
<keyword evidence="4 7" id="KW-1133">Transmembrane helix</keyword>
<comment type="caution">
    <text evidence="10">The sequence shown here is derived from an EMBL/GenBank/DDBJ whole genome shotgun (WGS) entry which is preliminary data.</text>
</comment>
<gene>
    <name evidence="10" type="ORF">IAA61_03260</name>
</gene>
<reference evidence="10" key="2">
    <citation type="journal article" date="2021" name="PeerJ">
        <title>Extensive microbial diversity within the chicken gut microbiome revealed by metagenomics and culture.</title>
        <authorList>
            <person name="Gilroy R."/>
            <person name="Ravi A."/>
            <person name="Getino M."/>
            <person name="Pursley I."/>
            <person name="Horton D.L."/>
            <person name="Alikhan N.F."/>
            <person name="Baker D."/>
            <person name="Gharbi K."/>
            <person name="Hall N."/>
            <person name="Watson M."/>
            <person name="Adriaenssens E.M."/>
            <person name="Foster-Nyarko E."/>
            <person name="Jarju S."/>
            <person name="Secka A."/>
            <person name="Antonio M."/>
            <person name="Oren A."/>
            <person name="Chaudhuri R.R."/>
            <person name="La Ragione R."/>
            <person name="Hildebrand F."/>
            <person name="Pallen M.J."/>
        </authorList>
    </citation>
    <scope>NUCLEOTIDE SEQUENCE</scope>
    <source>
        <strain evidence="10">USAMLcec3-3695</strain>
    </source>
</reference>
<feature type="transmembrane region" description="Helical" evidence="7">
    <location>
        <begin position="356"/>
        <end position="377"/>
    </location>
</feature>
<evidence type="ECO:0000256" key="7">
    <source>
        <dbReference type="SAM" id="Phobius"/>
    </source>
</evidence>
<feature type="transmembrane region" description="Helical" evidence="7">
    <location>
        <begin position="270"/>
        <end position="295"/>
    </location>
</feature>
<keyword evidence="5 7" id="KW-0472">Membrane</keyword>
<evidence type="ECO:0000256" key="4">
    <source>
        <dbReference type="ARBA" id="ARBA00022989"/>
    </source>
</evidence>
<dbReference type="PANTHER" id="PTHR30572:SF4">
    <property type="entry name" value="ABC TRANSPORTER PERMEASE YTRF"/>
    <property type="match status" value="1"/>
</dbReference>
<comment type="subcellular location">
    <subcellularLocation>
        <location evidence="1">Cell membrane</location>
        <topology evidence="1">Multi-pass membrane protein</topology>
    </subcellularLocation>
</comment>
<dbReference type="InterPro" id="IPR003838">
    <property type="entry name" value="ABC3_permease_C"/>
</dbReference>
<dbReference type="GO" id="GO:0022857">
    <property type="term" value="F:transmembrane transporter activity"/>
    <property type="evidence" value="ECO:0007669"/>
    <property type="project" value="TreeGrafter"/>
</dbReference>
<feature type="domain" description="MacB-like periplasmic core" evidence="9">
    <location>
        <begin position="21"/>
        <end position="236"/>
    </location>
</feature>
<reference evidence="10" key="1">
    <citation type="submission" date="2020-10" db="EMBL/GenBank/DDBJ databases">
        <authorList>
            <person name="Gilroy R."/>
        </authorList>
    </citation>
    <scope>NUCLEOTIDE SEQUENCE</scope>
    <source>
        <strain evidence="10">USAMLcec3-3695</strain>
    </source>
</reference>
<dbReference type="AlphaFoldDB" id="A0A9D1MAS1"/>
<keyword evidence="3 7" id="KW-0812">Transmembrane</keyword>
<evidence type="ECO:0000256" key="6">
    <source>
        <dbReference type="ARBA" id="ARBA00038076"/>
    </source>
</evidence>
<evidence type="ECO:0000259" key="8">
    <source>
        <dbReference type="Pfam" id="PF02687"/>
    </source>
</evidence>
<dbReference type="InterPro" id="IPR025857">
    <property type="entry name" value="MacB_PCD"/>
</dbReference>
<protein>
    <submittedName>
        <fullName evidence="10">ABC transporter permease</fullName>
    </submittedName>
</protein>
<comment type="similarity">
    <text evidence="6">Belongs to the ABC-4 integral membrane protein family.</text>
</comment>
<evidence type="ECO:0000256" key="1">
    <source>
        <dbReference type="ARBA" id="ARBA00004651"/>
    </source>
</evidence>
<feature type="transmembrane region" description="Helical" evidence="7">
    <location>
        <begin position="316"/>
        <end position="344"/>
    </location>
</feature>
<sequence>MGLTKSFTMALSSIINNKVRSLLTMLGIIIGIAAVIILVSVMNGLTGEITSVFSEFGTTSLTTSVTPRSNKEVTPEELYDFIDQYPELYGGMSPNVTVSGQIKTPDSGDDTLTGSATGVSEDYYDIQKLQLSFGRFISYSDCANNSRVAVIGSYQALYFFGLSSKAVGETIRVNGTPYTIIGVLEEEADSEESSSDDVIYIPYTTALDATSTDTVSSYTVDALSDEVVDEAKSTLESFLLELIGDSDYYTVTSVKEIIDEMTSMMDKMELVLIAIAGISLLVGGIGIMNIMLVSVSERTREIGIRKSLGAKHKHIMMQFVMESGVVSCIGGIIGIIIGASLAYLSGRLLDMDVVPSVGAVGLAFGVSVGIGVIFGFLPARKAAKLNPIDALRSD</sequence>
<evidence type="ECO:0000313" key="11">
    <source>
        <dbReference type="Proteomes" id="UP000824109"/>
    </source>
</evidence>
<evidence type="ECO:0000256" key="5">
    <source>
        <dbReference type="ARBA" id="ARBA00023136"/>
    </source>
</evidence>
<dbReference type="Pfam" id="PF12704">
    <property type="entry name" value="MacB_PCD"/>
    <property type="match status" value="1"/>
</dbReference>
<dbReference type="InterPro" id="IPR050250">
    <property type="entry name" value="Macrolide_Exporter_MacB"/>
</dbReference>
<evidence type="ECO:0000256" key="3">
    <source>
        <dbReference type="ARBA" id="ARBA00022692"/>
    </source>
</evidence>
<dbReference type="Proteomes" id="UP000824109">
    <property type="component" value="Unassembled WGS sequence"/>
</dbReference>
<feature type="transmembrane region" description="Helical" evidence="7">
    <location>
        <begin position="21"/>
        <end position="42"/>
    </location>
</feature>
<feature type="domain" description="ABC3 transporter permease C-terminal" evidence="8">
    <location>
        <begin position="274"/>
        <end position="387"/>
    </location>
</feature>
<organism evidence="10 11">
    <name type="scientific">Candidatus Ornithomonoglobus merdipullorum</name>
    <dbReference type="NCBI Taxonomy" id="2840895"/>
    <lineage>
        <taxon>Bacteria</taxon>
        <taxon>Bacillati</taxon>
        <taxon>Bacillota</taxon>
        <taxon>Clostridia</taxon>
        <taxon>Candidatus Ornithomonoglobus</taxon>
    </lineage>
</organism>
<name>A0A9D1MAS1_9FIRM</name>
<proteinExistence type="inferred from homology"/>
<dbReference type="PANTHER" id="PTHR30572">
    <property type="entry name" value="MEMBRANE COMPONENT OF TRANSPORTER-RELATED"/>
    <property type="match status" value="1"/>
</dbReference>
<evidence type="ECO:0000259" key="9">
    <source>
        <dbReference type="Pfam" id="PF12704"/>
    </source>
</evidence>